<dbReference type="CDD" id="cd17535">
    <property type="entry name" value="REC_NarL-like"/>
    <property type="match status" value="1"/>
</dbReference>
<dbReference type="SUPFAM" id="SSF52172">
    <property type="entry name" value="CheY-like"/>
    <property type="match status" value="1"/>
</dbReference>
<organism evidence="5">
    <name type="scientific">marine sediment metagenome</name>
    <dbReference type="NCBI Taxonomy" id="412755"/>
    <lineage>
        <taxon>unclassified sequences</taxon>
        <taxon>metagenomes</taxon>
        <taxon>ecological metagenomes</taxon>
    </lineage>
</organism>
<dbReference type="GO" id="GO:0000160">
    <property type="term" value="P:phosphorelay signal transduction system"/>
    <property type="evidence" value="ECO:0007669"/>
    <property type="project" value="InterPro"/>
</dbReference>
<keyword evidence="1" id="KW-0805">Transcription regulation</keyword>
<dbReference type="SMART" id="SM00448">
    <property type="entry name" value="REC"/>
    <property type="match status" value="1"/>
</dbReference>
<dbReference type="InterPro" id="IPR001789">
    <property type="entry name" value="Sig_transdc_resp-reg_receiver"/>
</dbReference>
<dbReference type="EMBL" id="LAZR01054822">
    <property type="protein sequence ID" value="KKK77721.1"/>
    <property type="molecule type" value="Genomic_DNA"/>
</dbReference>
<evidence type="ECO:0000256" key="1">
    <source>
        <dbReference type="ARBA" id="ARBA00023015"/>
    </source>
</evidence>
<dbReference type="PANTHER" id="PTHR43214">
    <property type="entry name" value="TWO-COMPONENT RESPONSE REGULATOR"/>
    <property type="match status" value="1"/>
</dbReference>
<keyword evidence="3" id="KW-0804">Transcription</keyword>
<dbReference type="InterPro" id="IPR011006">
    <property type="entry name" value="CheY-like_superfamily"/>
</dbReference>
<dbReference type="PROSITE" id="PS50110">
    <property type="entry name" value="RESPONSE_REGULATORY"/>
    <property type="match status" value="1"/>
</dbReference>
<keyword evidence="2" id="KW-0238">DNA-binding</keyword>
<dbReference type="Pfam" id="PF00072">
    <property type="entry name" value="Response_reg"/>
    <property type="match status" value="1"/>
</dbReference>
<accession>A0A0F9AZD1</accession>
<proteinExistence type="predicted"/>
<feature type="domain" description="Response regulatory" evidence="4">
    <location>
        <begin position="5"/>
        <end position="121"/>
    </location>
</feature>
<evidence type="ECO:0000313" key="5">
    <source>
        <dbReference type="EMBL" id="KKK77721.1"/>
    </source>
</evidence>
<dbReference type="InterPro" id="IPR058245">
    <property type="entry name" value="NreC/VraR/RcsB-like_REC"/>
</dbReference>
<reference evidence="5" key="1">
    <citation type="journal article" date="2015" name="Nature">
        <title>Complex archaea that bridge the gap between prokaryotes and eukaryotes.</title>
        <authorList>
            <person name="Spang A."/>
            <person name="Saw J.H."/>
            <person name="Jorgensen S.L."/>
            <person name="Zaremba-Niedzwiedzka K."/>
            <person name="Martijn J."/>
            <person name="Lind A.E."/>
            <person name="van Eijk R."/>
            <person name="Schleper C."/>
            <person name="Guy L."/>
            <person name="Ettema T.J."/>
        </authorList>
    </citation>
    <scope>NUCLEOTIDE SEQUENCE</scope>
</reference>
<protein>
    <recommendedName>
        <fullName evidence="4">Response regulatory domain-containing protein</fullName>
    </recommendedName>
</protein>
<evidence type="ECO:0000256" key="2">
    <source>
        <dbReference type="ARBA" id="ARBA00023125"/>
    </source>
</evidence>
<evidence type="ECO:0000259" key="4">
    <source>
        <dbReference type="PROSITE" id="PS50110"/>
    </source>
</evidence>
<sequence length="168" mass="18926">MKKVRILLVEDHHIVRQGIKQLLKLHDNYDIVGDASDGVSAIEKTKRLLPDVVILDISIPKINGIEAAKQIRSIDPDIKIIVLTMYEAKELITRMLDIGVSAYLNKESTDTDLVAAIETTMNGQVFFSPSVSKVMVEKITNKTNDICIPEVDKESYNKLTDREKTILY</sequence>
<dbReference type="InterPro" id="IPR039420">
    <property type="entry name" value="WalR-like"/>
</dbReference>
<feature type="non-terminal residue" evidence="5">
    <location>
        <position position="168"/>
    </location>
</feature>
<comment type="caution">
    <text evidence="5">The sequence shown here is derived from an EMBL/GenBank/DDBJ whole genome shotgun (WGS) entry which is preliminary data.</text>
</comment>
<dbReference type="Gene3D" id="3.40.50.2300">
    <property type="match status" value="1"/>
</dbReference>
<dbReference type="GO" id="GO:0003677">
    <property type="term" value="F:DNA binding"/>
    <property type="evidence" value="ECO:0007669"/>
    <property type="project" value="UniProtKB-KW"/>
</dbReference>
<dbReference type="AlphaFoldDB" id="A0A0F9AZD1"/>
<name>A0A0F9AZD1_9ZZZZ</name>
<gene>
    <name evidence="5" type="ORF">LCGC14_2850730</name>
</gene>
<dbReference type="PANTHER" id="PTHR43214:SF41">
    <property type="entry name" value="NITRATE_NITRITE RESPONSE REGULATOR PROTEIN NARP"/>
    <property type="match status" value="1"/>
</dbReference>
<evidence type="ECO:0000256" key="3">
    <source>
        <dbReference type="ARBA" id="ARBA00023163"/>
    </source>
</evidence>